<evidence type="ECO:0000256" key="1">
    <source>
        <dbReference type="SAM" id="MobiDB-lite"/>
    </source>
</evidence>
<keyword evidence="3" id="KW-1185">Reference proteome</keyword>
<dbReference type="RefSeq" id="XP_042914943.1">
    <property type="nucleotide sequence ID" value="XM_043072481.1"/>
</dbReference>
<feature type="compositionally biased region" description="Pro residues" evidence="1">
    <location>
        <begin position="49"/>
        <end position="59"/>
    </location>
</feature>
<dbReference type="GeneID" id="66057099"/>
<evidence type="ECO:0000313" key="2">
    <source>
        <dbReference type="EMBL" id="PNW70776.1"/>
    </source>
</evidence>
<dbReference type="EMBL" id="CM008978">
    <property type="protein sequence ID" value="PNW70776.1"/>
    <property type="molecule type" value="Genomic_DNA"/>
</dbReference>
<organism evidence="2 3">
    <name type="scientific">Chlamydomonas reinhardtii</name>
    <name type="common">Chlamydomonas smithii</name>
    <dbReference type="NCBI Taxonomy" id="3055"/>
    <lineage>
        <taxon>Eukaryota</taxon>
        <taxon>Viridiplantae</taxon>
        <taxon>Chlorophyta</taxon>
        <taxon>core chlorophytes</taxon>
        <taxon>Chlorophyceae</taxon>
        <taxon>CS clade</taxon>
        <taxon>Chlamydomonadales</taxon>
        <taxon>Chlamydomonadaceae</taxon>
        <taxon>Chlamydomonas</taxon>
    </lineage>
</organism>
<reference evidence="2 3" key="1">
    <citation type="journal article" date="2007" name="Science">
        <title>The Chlamydomonas genome reveals the evolution of key animal and plant functions.</title>
        <authorList>
            <person name="Merchant S.S."/>
            <person name="Prochnik S.E."/>
            <person name="Vallon O."/>
            <person name="Harris E.H."/>
            <person name="Karpowicz S.J."/>
            <person name="Witman G.B."/>
            <person name="Terry A."/>
            <person name="Salamov A."/>
            <person name="Fritz-Laylin L.K."/>
            <person name="Marechal-Drouard L."/>
            <person name="Marshall W.F."/>
            <person name="Qu L.H."/>
            <person name="Nelson D.R."/>
            <person name="Sanderfoot A.A."/>
            <person name="Spalding M.H."/>
            <person name="Kapitonov V.V."/>
            <person name="Ren Q."/>
            <person name="Ferris P."/>
            <person name="Lindquist E."/>
            <person name="Shapiro H."/>
            <person name="Lucas S.M."/>
            <person name="Grimwood J."/>
            <person name="Schmutz J."/>
            <person name="Cardol P."/>
            <person name="Cerutti H."/>
            <person name="Chanfreau G."/>
            <person name="Chen C.L."/>
            <person name="Cognat V."/>
            <person name="Croft M.T."/>
            <person name="Dent R."/>
            <person name="Dutcher S."/>
            <person name="Fernandez E."/>
            <person name="Fukuzawa H."/>
            <person name="Gonzalez-Ballester D."/>
            <person name="Gonzalez-Halphen D."/>
            <person name="Hallmann A."/>
            <person name="Hanikenne M."/>
            <person name="Hippler M."/>
            <person name="Inwood W."/>
            <person name="Jabbari K."/>
            <person name="Kalanon M."/>
            <person name="Kuras R."/>
            <person name="Lefebvre P.A."/>
            <person name="Lemaire S.D."/>
            <person name="Lobanov A.V."/>
            <person name="Lohr M."/>
            <person name="Manuell A."/>
            <person name="Meier I."/>
            <person name="Mets L."/>
            <person name="Mittag M."/>
            <person name="Mittelmeier T."/>
            <person name="Moroney J.V."/>
            <person name="Moseley J."/>
            <person name="Napoli C."/>
            <person name="Nedelcu A.M."/>
            <person name="Niyogi K."/>
            <person name="Novoselov S.V."/>
            <person name="Paulsen I.T."/>
            <person name="Pazour G."/>
            <person name="Purton S."/>
            <person name="Ral J.P."/>
            <person name="Riano-Pachon D.M."/>
            <person name="Riekhof W."/>
            <person name="Rymarquis L."/>
            <person name="Schroda M."/>
            <person name="Stern D."/>
            <person name="Umen J."/>
            <person name="Willows R."/>
            <person name="Wilson N."/>
            <person name="Zimmer S.L."/>
            <person name="Allmer J."/>
            <person name="Balk J."/>
            <person name="Bisova K."/>
            <person name="Chen C.J."/>
            <person name="Elias M."/>
            <person name="Gendler K."/>
            <person name="Hauser C."/>
            <person name="Lamb M.R."/>
            <person name="Ledford H."/>
            <person name="Long J.C."/>
            <person name="Minagawa J."/>
            <person name="Page M.D."/>
            <person name="Pan J."/>
            <person name="Pootakham W."/>
            <person name="Roje S."/>
            <person name="Rose A."/>
            <person name="Stahlberg E."/>
            <person name="Terauchi A.M."/>
            <person name="Yang P."/>
            <person name="Ball S."/>
            <person name="Bowler C."/>
            <person name="Dieckmann C.L."/>
            <person name="Gladyshev V.N."/>
            <person name="Green P."/>
            <person name="Jorgensen R."/>
            <person name="Mayfield S."/>
            <person name="Mueller-Roeber B."/>
            <person name="Rajamani S."/>
            <person name="Sayre R.T."/>
            <person name="Brokstein P."/>
            <person name="Dubchak I."/>
            <person name="Goodstein D."/>
            <person name="Hornick L."/>
            <person name="Huang Y.W."/>
            <person name="Jhaveri J."/>
            <person name="Luo Y."/>
            <person name="Martinez D."/>
            <person name="Ngau W.C."/>
            <person name="Otillar B."/>
            <person name="Poliakov A."/>
            <person name="Porter A."/>
            <person name="Szajkowski L."/>
            <person name="Werner G."/>
            <person name="Zhou K."/>
            <person name="Grigoriev I.V."/>
            <person name="Rokhsar D.S."/>
            <person name="Grossman A.R."/>
        </authorList>
    </citation>
    <scope>NUCLEOTIDE SEQUENCE [LARGE SCALE GENOMIC DNA]</scope>
    <source>
        <strain evidence="3">CC-503</strain>
    </source>
</reference>
<evidence type="ECO:0000313" key="3">
    <source>
        <dbReference type="Proteomes" id="UP000006906"/>
    </source>
</evidence>
<sequence>MPDWLNVAKDARLAECQHPHLYYRDRMALAAACAAHIAARPPAGAAASPHPPAAPPPPGTLNEVTR</sequence>
<feature type="region of interest" description="Disordered" evidence="1">
    <location>
        <begin position="40"/>
        <end position="66"/>
    </location>
</feature>
<protein>
    <submittedName>
        <fullName evidence="2">Uncharacterized protein</fullName>
    </submittedName>
</protein>
<dbReference type="AlphaFoldDB" id="A0A2K3CR69"/>
<name>A0A2K3CR69_CHLRE</name>
<dbReference type="Proteomes" id="UP000006906">
    <property type="component" value="Chromosome 17"/>
</dbReference>
<dbReference type="InParanoid" id="A0A2K3CR69"/>
<proteinExistence type="predicted"/>
<dbReference type="KEGG" id="cre:CHLRE_17g733689v5"/>
<accession>A0A2K3CR69</accession>
<dbReference type="Gramene" id="PNW70776">
    <property type="protein sequence ID" value="PNW70776"/>
    <property type="gene ID" value="CHLRE_17g733689v5"/>
</dbReference>
<gene>
    <name evidence="2" type="ORF">CHLRE_17g733689v5</name>
</gene>